<sequence>MTNAPAAIESYHWVAISTKDFRPWFCLGQAYAQLGLPTYTLYYYQKASYLSNMFSVSNHRKSPLNSYVYLIQNILYEYLKDGR</sequence>
<comment type="caution">
    <text evidence="1">The sequence shown here is derived from an EMBL/GenBank/DDBJ whole genome shotgun (WGS) entry which is preliminary data.</text>
</comment>
<reference evidence="1 2" key="1">
    <citation type="submission" date="2024-01" db="EMBL/GenBank/DDBJ databases">
        <title>A draft genome for the cacao thread blight pathogen Marasmiellus scandens.</title>
        <authorList>
            <person name="Baruah I.K."/>
            <person name="Leung J."/>
            <person name="Bukari Y."/>
            <person name="Amoako-Attah I."/>
            <person name="Meinhardt L.W."/>
            <person name="Bailey B.A."/>
            <person name="Cohen S.P."/>
        </authorList>
    </citation>
    <scope>NUCLEOTIDE SEQUENCE [LARGE SCALE GENOMIC DNA]</scope>
    <source>
        <strain evidence="1 2">GH-19</strain>
    </source>
</reference>
<gene>
    <name evidence="1" type="primary">APC8</name>
    <name evidence="1" type="ORF">VKT23_018907</name>
</gene>
<evidence type="ECO:0000313" key="2">
    <source>
        <dbReference type="Proteomes" id="UP001498398"/>
    </source>
</evidence>
<evidence type="ECO:0000313" key="1">
    <source>
        <dbReference type="EMBL" id="KAK7436886.1"/>
    </source>
</evidence>
<accession>A0ABR1IMT9</accession>
<organism evidence="1 2">
    <name type="scientific">Marasmiellus scandens</name>
    <dbReference type="NCBI Taxonomy" id="2682957"/>
    <lineage>
        <taxon>Eukaryota</taxon>
        <taxon>Fungi</taxon>
        <taxon>Dikarya</taxon>
        <taxon>Basidiomycota</taxon>
        <taxon>Agaricomycotina</taxon>
        <taxon>Agaricomycetes</taxon>
        <taxon>Agaricomycetidae</taxon>
        <taxon>Agaricales</taxon>
        <taxon>Marasmiineae</taxon>
        <taxon>Omphalotaceae</taxon>
        <taxon>Marasmiellus</taxon>
    </lineage>
</organism>
<keyword evidence="2" id="KW-1185">Reference proteome</keyword>
<protein>
    <submittedName>
        <fullName evidence="1">Anaphase-promoting complex component apc8</fullName>
    </submittedName>
</protein>
<name>A0ABR1IMT9_9AGAR</name>
<dbReference type="Proteomes" id="UP001498398">
    <property type="component" value="Unassembled WGS sequence"/>
</dbReference>
<proteinExistence type="predicted"/>
<dbReference type="EMBL" id="JBANRG010000090">
    <property type="protein sequence ID" value="KAK7436886.1"/>
    <property type="molecule type" value="Genomic_DNA"/>
</dbReference>